<evidence type="ECO:0000256" key="21">
    <source>
        <dbReference type="ARBA" id="ARBA00031823"/>
    </source>
</evidence>
<dbReference type="SMART" id="SM00445">
    <property type="entry name" value="LINK"/>
    <property type="match status" value="1"/>
</dbReference>
<evidence type="ECO:0000256" key="17">
    <source>
        <dbReference type="ARBA" id="ARBA00023273"/>
    </source>
</evidence>
<evidence type="ECO:0000256" key="22">
    <source>
        <dbReference type="ARBA" id="ARBA00032514"/>
    </source>
</evidence>
<accession>A0ABN9L0X7</accession>
<keyword evidence="12 26" id="KW-1133">Transmembrane helix</keyword>
<dbReference type="InterPro" id="IPR001231">
    <property type="entry name" value="CD44_antigen"/>
</dbReference>
<evidence type="ECO:0000256" key="26">
    <source>
        <dbReference type="SAM" id="Phobius"/>
    </source>
</evidence>
<evidence type="ECO:0000256" key="13">
    <source>
        <dbReference type="ARBA" id="ARBA00023136"/>
    </source>
</evidence>
<dbReference type="Gene3D" id="3.10.100.10">
    <property type="entry name" value="Mannose-Binding Protein A, subunit A"/>
    <property type="match status" value="1"/>
</dbReference>
<keyword evidence="7" id="KW-0597">Phosphoprotein</keyword>
<reference evidence="28" key="1">
    <citation type="submission" date="2023-07" db="EMBL/GenBank/DDBJ databases">
        <authorList>
            <person name="Stuckert A."/>
        </authorList>
    </citation>
    <scope>NUCLEOTIDE SEQUENCE</scope>
</reference>
<evidence type="ECO:0000256" key="8">
    <source>
        <dbReference type="ARBA" id="ARBA00022692"/>
    </source>
</evidence>
<dbReference type="PROSITE" id="PS50963">
    <property type="entry name" value="LINK_2"/>
    <property type="match status" value="1"/>
</dbReference>
<evidence type="ECO:0000256" key="20">
    <source>
        <dbReference type="ARBA" id="ARBA00031179"/>
    </source>
</evidence>
<evidence type="ECO:0000256" key="12">
    <source>
        <dbReference type="ARBA" id="ARBA00022989"/>
    </source>
</evidence>
<evidence type="ECO:0000256" key="24">
    <source>
        <dbReference type="PROSITE-ProRule" id="PRU00323"/>
    </source>
</evidence>
<keyword evidence="13 26" id="KW-0472">Membrane</keyword>
<evidence type="ECO:0000256" key="10">
    <source>
        <dbReference type="ARBA" id="ARBA00022889"/>
    </source>
</evidence>
<feature type="domain" description="Link" evidence="27">
    <location>
        <begin position="14"/>
        <end position="104"/>
    </location>
</feature>
<comment type="subcellular location">
    <subcellularLocation>
        <location evidence="2">Cell membrane</location>
        <topology evidence="2">Single-pass type I membrane protein</topology>
    </subcellularLocation>
    <subcellularLocation>
        <location evidence="1">Cell projection</location>
        <location evidence="1">Microvillus</location>
    </subcellularLocation>
    <subcellularLocation>
        <location evidence="3">Secreted</location>
    </subcellularLocation>
</comment>
<organism evidence="28 29">
    <name type="scientific">Ranitomeya imitator</name>
    <name type="common">mimic poison frog</name>
    <dbReference type="NCBI Taxonomy" id="111125"/>
    <lineage>
        <taxon>Eukaryota</taxon>
        <taxon>Metazoa</taxon>
        <taxon>Chordata</taxon>
        <taxon>Craniata</taxon>
        <taxon>Vertebrata</taxon>
        <taxon>Euteleostomi</taxon>
        <taxon>Amphibia</taxon>
        <taxon>Batrachia</taxon>
        <taxon>Anura</taxon>
        <taxon>Neobatrachia</taxon>
        <taxon>Hyloidea</taxon>
        <taxon>Dendrobatidae</taxon>
        <taxon>Dendrobatinae</taxon>
        <taxon>Ranitomeya</taxon>
    </lineage>
</organism>
<feature type="disulfide bond" evidence="24">
    <location>
        <begin position="59"/>
        <end position="80"/>
    </location>
</feature>
<keyword evidence="29" id="KW-1185">Reference proteome</keyword>
<keyword evidence="9" id="KW-0732">Signal</keyword>
<gene>
    <name evidence="28" type="ORF">RIMI_LOCUS3233890</name>
</gene>
<keyword evidence="8 26" id="KW-0812">Transmembrane</keyword>
<comment type="caution">
    <text evidence="24">Lacks conserved residue(s) required for the propagation of feature annotation.</text>
</comment>
<evidence type="ECO:0000256" key="4">
    <source>
        <dbReference type="ARBA" id="ARBA00020474"/>
    </source>
</evidence>
<feature type="compositionally biased region" description="Polar residues" evidence="25">
    <location>
        <begin position="272"/>
        <end position="283"/>
    </location>
</feature>
<dbReference type="Proteomes" id="UP001176940">
    <property type="component" value="Unassembled WGS sequence"/>
</dbReference>
<dbReference type="Pfam" id="PF00193">
    <property type="entry name" value="Xlink"/>
    <property type="match status" value="1"/>
</dbReference>
<dbReference type="PROSITE" id="PS01241">
    <property type="entry name" value="LINK_1"/>
    <property type="match status" value="1"/>
</dbReference>
<keyword evidence="10" id="KW-0130">Cell adhesion</keyword>
<evidence type="ECO:0000256" key="19">
    <source>
        <dbReference type="ARBA" id="ARBA00029928"/>
    </source>
</evidence>
<dbReference type="InterPro" id="IPR016187">
    <property type="entry name" value="CTDL_fold"/>
</dbReference>
<evidence type="ECO:0000256" key="3">
    <source>
        <dbReference type="ARBA" id="ARBA00004613"/>
    </source>
</evidence>
<evidence type="ECO:0000256" key="23">
    <source>
        <dbReference type="ARBA" id="ARBA00032917"/>
    </source>
</evidence>
<evidence type="ECO:0000313" key="28">
    <source>
        <dbReference type="EMBL" id="CAJ0928050.1"/>
    </source>
</evidence>
<evidence type="ECO:0000256" key="25">
    <source>
        <dbReference type="SAM" id="MobiDB-lite"/>
    </source>
</evidence>
<name>A0ABN9L0X7_9NEOB</name>
<evidence type="ECO:0000313" key="29">
    <source>
        <dbReference type="Proteomes" id="UP001176940"/>
    </source>
</evidence>
<evidence type="ECO:0000259" key="27">
    <source>
        <dbReference type="PROSITE" id="PS50963"/>
    </source>
</evidence>
<evidence type="ECO:0000256" key="1">
    <source>
        <dbReference type="ARBA" id="ARBA00004105"/>
    </source>
</evidence>
<dbReference type="PANTHER" id="PTHR10225:SF6">
    <property type="entry name" value="CD44 ANTIGEN"/>
    <property type="match status" value="1"/>
</dbReference>
<dbReference type="PRINTS" id="PR01265">
    <property type="entry name" value="LINKMODULE"/>
</dbReference>
<dbReference type="EMBL" id="CAUEEQ010004780">
    <property type="protein sequence ID" value="CAJ0928050.1"/>
    <property type="molecule type" value="Genomic_DNA"/>
</dbReference>
<evidence type="ECO:0000256" key="16">
    <source>
        <dbReference type="ARBA" id="ARBA00023180"/>
    </source>
</evidence>
<dbReference type="InterPro" id="IPR016186">
    <property type="entry name" value="C-type_lectin-like/link_sf"/>
</dbReference>
<evidence type="ECO:0000256" key="2">
    <source>
        <dbReference type="ARBA" id="ARBA00004251"/>
    </source>
</evidence>
<keyword evidence="11" id="KW-0654">Proteoglycan</keyword>
<sequence length="390" mass="43174">MPLLWKFISCRFQGVFHVEKDSRYNLGFEDARKTCSELDAIIATKEQVDIAHQIGFETCRYGWVDNATVVIPRTTKNKLCAAGYIGVYVLHTNVTSHYDVYCFTASETTEKNCEQYDYQNKSVPSYDPTEEGQVNDVNDSTSSKVSPTHPGQGIILSLSEQGGPVEDSTLDPLMSTEQPEHSGDHLNQQEEEEGNTISPNLGLGDNEIENTNEQEGFIEVQSIHDVLDRSEDNGEASDSTIHRETGSFNDITHLLEHDQEVSDTDSDVTDTPSGSAEGNSGSAKNKHRRRAEVPEWLIVCVSLVCLGLIFSVCIAINARRFCGQKKKLVINGNKSSLEDGVIMEQNGDTVKSQEMVQLVSRDQTNDLGESDALTQDDIRNTKDVDMKIGV</sequence>
<protein>
    <recommendedName>
        <fullName evidence="4">CD44 antigen</fullName>
    </recommendedName>
    <alternativeName>
        <fullName evidence="22">GP90 lymphocyte homing/adhesion receptor</fullName>
    </alternativeName>
    <alternativeName>
        <fullName evidence="21">HUTCH-I</fullName>
    </alternativeName>
    <alternativeName>
        <fullName evidence="23">Hermes antigen</fullName>
    </alternativeName>
    <alternativeName>
        <fullName evidence="20">Hyaluronate receptor</fullName>
    </alternativeName>
    <alternativeName>
        <fullName evidence="18">Phagocytic glycoprotein 1</fullName>
    </alternativeName>
    <alternativeName>
        <fullName evidence="19">Phagocytic glycoprotein I</fullName>
    </alternativeName>
</protein>
<keyword evidence="6" id="KW-0964">Secreted</keyword>
<evidence type="ECO:0000256" key="7">
    <source>
        <dbReference type="ARBA" id="ARBA00022553"/>
    </source>
</evidence>
<evidence type="ECO:0000256" key="18">
    <source>
        <dbReference type="ARBA" id="ARBA00029917"/>
    </source>
</evidence>
<keyword evidence="14 24" id="KW-1015">Disulfide bond</keyword>
<keyword evidence="15" id="KW-0675">Receptor</keyword>
<dbReference type="SUPFAM" id="SSF56436">
    <property type="entry name" value="C-type lectin-like"/>
    <property type="match status" value="1"/>
</dbReference>
<feature type="compositionally biased region" description="Polar residues" evidence="25">
    <location>
        <begin position="135"/>
        <end position="146"/>
    </location>
</feature>
<evidence type="ECO:0000256" key="5">
    <source>
        <dbReference type="ARBA" id="ARBA00022475"/>
    </source>
</evidence>
<evidence type="ECO:0000256" key="14">
    <source>
        <dbReference type="ARBA" id="ARBA00023157"/>
    </source>
</evidence>
<keyword evidence="5" id="KW-1003">Cell membrane</keyword>
<evidence type="ECO:0000256" key="15">
    <source>
        <dbReference type="ARBA" id="ARBA00023170"/>
    </source>
</evidence>
<dbReference type="PANTHER" id="PTHR10225">
    <property type="entry name" value="HYALURONAN RECEPTOR"/>
    <property type="match status" value="1"/>
</dbReference>
<comment type="caution">
    <text evidence="28">The sequence shown here is derived from an EMBL/GenBank/DDBJ whole genome shotgun (WGS) entry which is preliminary data.</text>
</comment>
<keyword evidence="17" id="KW-0966">Cell projection</keyword>
<dbReference type="InterPro" id="IPR043210">
    <property type="entry name" value="CD44_antigen-like"/>
</dbReference>
<evidence type="ECO:0000256" key="9">
    <source>
        <dbReference type="ARBA" id="ARBA00022729"/>
    </source>
</evidence>
<dbReference type="InterPro" id="IPR000538">
    <property type="entry name" value="Link_dom"/>
</dbReference>
<dbReference type="PRINTS" id="PR00658">
    <property type="entry name" value="CD44"/>
</dbReference>
<keyword evidence="16" id="KW-0325">Glycoprotein</keyword>
<feature type="region of interest" description="Disordered" evidence="25">
    <location>
        <begin position="260"/>
        <end position="288"/>
    </location>
</feature>
<feature type="transmembrane region" description="Helical" evidence="26">
    <location>
        <begin position="296"/>
        <end position="318"/>
    </location>
</feature>
<evidence type="ECO:0000256" key="6">
    <source>
        <dbReference type="ARBA" id="ARBA00022525"/>
    </source>
</evidence>
<feature type="compositionally biased region" description="Basic and acidic residues" evidence="25">
    <location>
        <begin position="178"/>
        <end position="188"/>
    </location>
</feature>
<proteinExistence type="predicted"/>
<evidence type="ECO:0000256" key="11">
    <source>
        <dbReference type="ARBA" id="ARBA00022974"/>
    </source>
</evidence>
<feature type="region of interest" description="Disordered" evidence="25">
    <location>
        <begin position="119"/>
        <end position="208"/>
    </location>
</feature>